<organism evidence="1 2">
    <name type="scientific">Paenibacillus aceti</name>
    <dbReference type="NCBI Taxonomy" id="1820010"/>
    <lineage>
        <taxon>Bacteria</taxon>
        <taxon>Bacillati</taxon>
        <taxon>Bacillota</taxon>
        <taxon>Bacilli</taxon>
        <taxon>Bacillales</taxon>
        <taxon>Paenibacillaceae</taxon>
        <taxon>Paenibacillus</taxon>
    </lineage>
</organism>
<reference evidence="2" key="1">
    <citation type="journal article" date="2019" name="Int. J. Syst. Evol. Microbiol.">
        <title>The Global Catalogue of Microorganisms (GCM) 10K type strain sequencing project: providing services to taxonomists for standard genome sequencing and annotation.</title>
        <authorList>
            <consortium name="The Broad Institute Genomics Platform"/>
            <consortium name="The Broad Institute Genome Sequencing Center for Infectious Disease"/>
            <person name="Wu L."/>
            <person name="Ma J."/>
        </authorList>
    </citation>
    <scope>NUCLEOTIDE SEQUENCE [LARGE SCALE GENOMIC DNA]</scope>
    <source>
        <strain evidence="2">CGMCC 1.15420</strain>
    </source>
</reference>
<protein>
    <submittedName>
        <fullName evidence="1">Uncharacterized protein</fullName>
    </submittedName>
</protein>
<evidence type="ECO:0000313" key="2">
    <source>
        <dbReference type="Proteomes" id="UP000608420"/>
    </source>
</evidence>
<dbReference type="EMBL" id="BMIW01000021">
    <property type="protein sequence ID" value="GGG05371.1"/>
    <property type="molecule type" value="Genomic_DNA"/>
</dbReference>
<gene>
    <name evidence="1" type="ORF">GCM10010913_28970</name>
</gene>
<comment type="caution">
    <text evidence="1">The sequence shown here is derived from an EMBL/GenBank/DDBJ whole genome shotgun (WGS) entry which is preliminary data.</text>
</comment>
<sequence>MDKRKVINAYRRGFLTPQECAQVLGVERKQLDDLLAESADDIYRYSSAAAVYRPSASK</sequence>
<evidence type="ECO:0000313" key="1">
    <source>
        <dbReference type="EMBL" id="GGG05371.1"/>
    </source>
</evidence>
<name>A0ABQ1VY62_9BACL</name>
<proteinExistence type="predicted"/>
<keyword evidence="2" id="KW-1185">Reference proteome</keyword>
<dbReference type="RefSeq" id="WP_162944075.1">
    <property type="nucleotide sequence ID" value="NZ_BMIW01000021.1"/>
</dbReference>
<accession>A0ABQ1VY62</accession>
<dbReference type="Proteomes" id="UP000608420">
    <property type="component" value="Unassembled WGS sequence"/>
</dbReference>